<dbReference type="PANTHER" id="PTHR30482">
    <property type="entry name" value="HIGH-AFFINITY BRANCHED-CHAIN AMINO ACID TRANSPORT SYSTEM PERMEASE"/>
    <property type="match status" value="1"/>
</dbReference>
<dbReference type="RefSeq" id="WP_276304758.1">
    <property type="nucleotide sequence ID" value="NZ_CP119992.1"/>
</dbReference>
<feature type="transmembrane region" description="Helical" evidence="6">
    <location>
        <begin position="115"/>
        <end position="137"/>
    </location>
</feature>
<keyword evidence="5 6" id="KW-0472">Membrane</keyword>
<feature type="transmembrane region" description="Helical" evidence="6">
    <location>
        <begin position="83"/>
        <end position="103"/>
    </location>
</feature>
<name>A0ABD6A4N2_9EURY</name>
<dbReference type="InterPro" id="IPR001851">
    <property type="entry name" value="ABC_transp_permease"/>
</dbReference>
<keyword evidence="4 6" id="KW-1133">Transmembrane helix</keyword>
<dbReference type="EMBL" id="JBHTBF010000001">
    <property type="protein sequence ID" value="MFC7315355.1"/>
    <property type="molecule type" value="Genomic_DNA"/>
</dbReference>
<gene>
    <name evidence="7" type="ORF">ACFQPE_00900</name>
</gene>
<evidence type="ECO:0000256" key="1">
    <source>
        <dbReference type="ARBA" id="ARBA00004651"/>
    </source>
</evidence>
<evidence type="ECO:0000313" key="7">
    <source>
        <dbReference type="EMBL" id="MFC7315355.1"/>
    </source>
</evidence>
<dbReference type="Pfam" id="PF02653">
    <property type="entry name" value="BPD_transp_2"/>
    <property type="match status" value="1"/>
</dbReference>
<dbReference type="GeneID" id="79314317"/>
<reference evidence="7 8" key="1">
    <citation type="journal article" date="2019" name="Int. J. Syst. Evol. Microbiol.">
        <title>The Global Catalogue of Microorganisms (GCM) 10K type strain sequencing project: providing services to taxonomists for standard genome sequencing and annotation.</title>
        <authorList>
            <consortium name="The Broad Institute Genomics Platform"/>
            <consortium name="The Broad Institute Genome Sequencing Center for Infectious Disease"/>
            <person name="Wu L."/>
            <person name="Ma J."/>
        </authorList>
    </citation>
    <scope>NUCLEOTIDE SEQUENCE [LARGE SCALE GENOMIC DNA]</scope>
    <source>
        <strain evidence="7 8">PSR21</strain>
    </source>
</reference>
<keyword evidence="2" id="KW-1003">Cell membrane</keyword>
<comment type="subcellular location">
    <subcellularLocation>
        <location evidence="1">Cell membrane</location>
        <topology evidence="1">Multi-pass membrane protein</topology>
    </subcellularLocation>
</comment>
<evidence type="ECO:0000256" key="2">
    <source>
        <dbReference type="ARBA" id="ARBA00022475"/>
    </source>
</evidence>
<evidence type="ECO:0000256" key="3">
    <source>
        <dbReference type="ARBA" id="ARBA00022692"/>
    </source>
</evidence>
<feature type="transmembrane region" description="Helical" evidence="6">
    <location>
        <begin position="308"/>
        <end position="341"/>
    </location>
</feature>
<dbReference type="PANTHER" id="PTHR30482:SF10">
    <property type="entry name" value="HIGH-AFFINITY BRANCHED-CHAIN AMINO ACID TRANSPORT PROTEIN BRAE"/>
    <property type="match status" value="1"/>
</dbReference>
<keyword evidence="3 6" id="KW-0812">Transmembrane</keyword>
<proteinExistence type="predicted"/>
<protein>
    <submittedName>
        <fullName evidence="7">Branched-chain amino acid ABC transporter permease</fullName>
    </submittedName>
</protein>
<keyword evidence="8" id="KW-1185">Reference proteome</keyword>
<feature type="transmembrane region" description="Helical" evidence="6">
    <location>
        <begin position="53"/>
        <end position="76"/>
    </location>
</feature>
<evidence type="ECO:0000256" key="6">
    <source>
        <dbReference type="SAM" id="Phobius"/>
    </source>
</evidence>
<feature type="transmembrane region" description="Helical" evidence="6">
    <location>
        <begin position="222"/>
        <end position="240"/>
    </location>
</feature>
<dbReference type="CDD" id="cd06581">
    <property type="entry name" value="TM_PBP1_LivM_like"/>
    <property type="match status" value="1"/>
</dbReference>
<accession>A0ABD6A4N2</accession>
<feature type="transmembrane region" description="Helical" evidence="6">
    <location>
        <begin position="276"/>
        <end position="296"/>
    </location>
</feature>
<dbReference type="Proteomes" id="UP001596547">
    <property type="component" value="Unassembled WGS sequence"/>
</dbReference>
<feature type="transmembrane region" description="Helical" evidence="6">
    <location>
        <begin position="26"/>
        <end position="47"/>
    </location>
</feature>
<evidence type="ECO:0000256" key="5">
    <source>
        <dbReference type="ARBA" id="ARBA00023136"/>
    </source>
</evidence>
<organism evidence="7 8">
    <name type="scientific">Halomarina halobia</name>
    <dbReference type="NCBI Taxonomy" id="3033386"/>
    <lineage>
        <taxon>Archaea</taxon>
        <taxon>Methanobacteriati</taxon>
        <taxon>Methanobacteriota</taxon>
        <taxon>Stenosarchaea group</taxon>
        <taxon>Halobacteria</taxon>
        <taxon>Halobacteriales</taxon>
        <taxon>Natronomonadaceae</taxon>
        <taxon>Halomarina</taxon>
    </lineage>
</organism>
<dbReference type="AlphaFoldDB" id="A0ABD6A4N2"/>
<sequence length="442" mass="46200">MSAGLGGLDAVRERVTALDRPVRDALMVLGMMVALYALFAVVGSVIGFNTSGIFRLFANLTLLTAVYALAVLALNLQWGYAGLFNIGVAGFLAVGAYTFGMLSGSPTGSPPGLGLPLWLGVVGAMLATSLVGLATAFPALRLRADYLAIATLAISEVIRLTALSRPAREFTIAGVTLGTGGGQGFRNWPENPLDAVFDSGAGDAIVAVFEAVGVDSSTAVEGFVYALVVVVVVAVVYLLLSRTANSPFGRVLKAIREDELVASSLGKDTRMFKVKVFMVGCALMGLAGILWYVYGINAVEPNSFRPDITFYIFIALIIGGSGSNTGSVLGAGLFAGVLWLLPQYLNNLLGEVGFLQGIATPNTFADAVAPLASLDVGPLVGYTIAHVDQLRFVVVGVLLVYLMQRRPEGLLGHRIEPAAAVDLTRRPEGRAAATDGRGDPDE</sequence>
<evidence type="ECO:0000313" key="8">
    <source>
        <dbReference type="Proteomes" id="UP001596547"/>
    </source>
</evidence>
<comment type="caution">
    <text evidence="7">The sequence shown here is derived from an EMBL/GenBank/DDBJ whole genome shotgun (WGS) entry which is preliminary data.</text>
</comment>
<feature type="transmembrane region" description="Helical" evidence="6">
    <location>
        <begin position="144"/>
        <end position="162"/>
    </location>
</feature>
<dbReference type="InterPro" id="IPR043428">
    <property type="entry name" value="LivM-like"/>
</dbReference>
<dbReference type="GO" id="GO:0005886">
    <property type="term" value="C:plasma membrane"/>
    <property type="evidence" value="ECO:0007669"/>
    <property type="project" value="UniProtKB-SubCell"/>
</dbReference>
<evidence type="ECO:0000256" key="4">
    <source>
        <dbReference type="ARBA" id="ARBA00022989"/>
    </source>
</evidence>